<protein>
    <recommendedName>
        <fullName evidence="2">Fungal-type protein kinase domain-containing protein</fullName>
    </recommendedName>
</protein>
<name>A0A9P5TWJ4_9AGAR</name>
<evidence type="ECO:0000256" key="1">
    <source>
        <dbReference type="SAM" id="Coils"/>
    </source>
</evidence>
<evidence type="ECO:0000313" key="4">
    <source>
        <dbReference type="Proteomes" id="UP000772434"/>
    </source>
</evidence>
<organism evidence="3 4">
    <name type="scientific">Rhodocollybia butyracea</name>
    <dbReference type="NCBI Taxonomy" id="206335"/>
    <lineage>
        <taxon>Eukaryota</taxon>
        <taxon>Fungi</taxon>
        <taxon>Dikarya</taxon>
        <taxon>Basidiomycota</taxon>
        <taxon>Agaricomycotina</taxon>
        <taxon>Agaricomycetes</taxon>
        <taxon>Agaricomycetidae</taxon>
        <taxon>Agaricales</taxon>
        <taxon>Marasmiineae</taxon>
        <taxon>Omphalotaceae</taxon>
        <taxon>Rhodocollybia</taxon>
    </lineage>
</organism>
<evidence type="ECO:0000259" key="2">
    <source>
        <dbReference type="Pfam" id="PF17667"/>
    </source>
</evidence>
<dbReference type="OrthoDB" id="3182677at2759"/>
<dbReference type="AlphaFoldDB" id="A0A9P5TWJ4"/>
<reference evidence="3" key="1">
    <citation type="submission" date="2020-11" db="EMBL/GenBank/DDBJ databases">
        <authorList>
            <consortium name="DOE Joint Genome Institute"/>
            <person name="Ahrendt S."/>
            <person name="Riley R."/>
            <person name="Andreopoulos W."/>
            <person name="Labutti K."/>
            <person name="Pangilinan J."/>
            <person name="Ruiz-Duenas F.J."/>
            <person name="Barrasa J.M."/>
            <person name="Sanchez-Garcia M."/>
            <person name="Camarero S."/>
            <person name="Miyauchi S."/>
            <person name="Serrano A."/>
            <person name="Linde D."/>
            <person name="Babiker R."/>
            <person name="Drula E."/>
            <person name="Ayuso-Fernandez I."/>
            <person name="Pacheco R."/>
            <person name="Padilla G."/>
            <person name="Ferreira P."/>
            <person name="Barriuso J."/>
            <person name="Kellner H."/>
            <person name="Castanera R."/>
            <person name="Alfaro M."/>
            <person name="Ramirez L."/>
            <person name="Pisabarro A.G."/>
            <person name="Kuo A."/>
            <person name="Tritt A."/>
            <person name="Lipzen A."/>
            <person name="He G."/>
            <person name="Yan M."/>
            <person name="Ng V."/>
            <person name="Cullen D."/>
            <person name="Martin F."/>
            <person name="Rosso M.-N."/>
            <person name="Henrissat B."/>
            <person name="Hibbett D."/>
            <person name="Martinez A.T."/>
            <person name="Grigoriev I.V."/>
        </authorList>
    </citation>
    <scope>NUCLEOTIDE SEQUENCE</scope>
    <source>
        <strain evidence="3">AH 40177</strain>
    </source>
</reference>
<dbReference type="InterPro" id="IPR040976">
    <property type="entry name" value="Pkinase_fungal"/>
</dbReference>
<dbReference type="EMBL" id="JADNRY010000558">
    <property type="protein sequence ID" value="KAF9040493.1"/>
    <property type="molecule type" value="Genomic_DNA"/>
</dbReference>
<keyword evidence="4" id="KW-1185">Reference proteome</keyword>
<proteinExistence type="predicted"/>
<evidence type="ECO:0000313" key="3">
    <source>
        <dbReference type="EMBL" id="KAF9040493.1"/>
    </source>
</evidence>
<dbReference type="Pfam" id="PF17667">
    <property type="entry name" value="Pkinase_fungal"/>
    <property type="match status" value="1"/>
</dbReference>
<comment type="caution">
    <text evidence="3">The sequence shown here is derived from an EMBL/GenBank/DDBJ whole genome shotgun (WGS) entry which is preliminary data.</text>
</comment>
<sequence>MCIREHLAVHPRLPIVWRDAYRKPKKLSPWRLGVLYSISTASETRLPLRKTSANLSSLPLLQAALKERMRVEIGAQTWRFPAKDLSRMLSAKVRKQDAPLHRPGDIDRLEHYEIALDNLESELDKTTRHFESLELSVGKYLSERESYEPLTKFLNAAVHAVVSQLPGSLLAPLHFHVWDKPVSDKIDHAAYLQPDGVGVFQKSLPVRVYWGWPQDSDGVTIEFPVEDKDDWPELIVQAATHARAMFRTNPLRSHVIVLAFNYKQGNTRFLVFHRGGLTASDPLPLFTQAGQRDFLRVLFSLFTWKTPGDAGFPIWYNGTEMSLLGAEMLPLPFSSVQIDSVLYKSICVRGLAPHVYTFQHRVATNNTIPPASETSRIKWPSKKSTDAVEIPSITVPHAQEVHSVNQNVRWLPPSPPVLAKDTSYVTKFSWGQSRSTGGLLVKPNLRRSCGGLFGVPKDMYSLITHHMEHSPSTNHLLLPPPGHAAHAYRSELLTVEKEEPEYRSLLCHVIAFAGHSLEEASSLEALMCAILHAHIGYYNMCINDYQLRDLSIGNVLMVDEAIECRPFSIPSPNGTQSKILELCQELKIDKRCFGFVVDGDMAAGQVYFAEGDITTKSGTSEFISDDVLDSPEGYIHSPIDDYQSLYYVAQWACVFNTRSEKDSSVDRRIQEIRADLSGDYKIRAFATSRIISPTSGTSQYGAWVARAQPFFNEWHRSFHSIREKGSSILKSKGHNKKTFRQCADLGLLSFLRLARKHKHFFSLGDT</sequence>
<accession>A0A9P5TWJ4</accession>
<dbReference type="Proteomes" id="UP000772434">
    <property type="component" value="Unassembled WGS sequence"/>
</dbReference>
<feature type="domain" description="Fungal-type protein kinase" evidence="2">
    <location>
        <begin position="490"/>
        <end position="653"/>
    </location>
</feature>
<gene>
    <name evidence="3" type="ORF">BDP27DRAFT_1435139</name>
</gene>
<keyword evidence="1" id="KW-0175">Coiled coil</keyword>
<feature type="coiled-coil region" evidence="1">
    <location>
        <begin position="109"/>
        <end position="136"/>
    </location>
</feature>